<sequence>MVAIYSGHHCPIRVPTTYGCEYGDMHTLTLGTKSDNNRPSRYLYITPNLVDPP</sequence>
<dbReference type="InParanoid" id="A0A0C3AFT7"/>
<evidence type="ECO:0000313" key="2">
    <source>
        <dbReference type="Proteomes" id="UP000054166"/>
    </source>
</evidence>
<gene>
    <name evidence="1" type="ORF">PILCRDRAFT_15936</name>
</gene>
<keyword evidence="2" id="KW-1185">Reference proteome</keyword>
<dbReference type="AlphaFoldDB" id="A0A0C3AFT7"/>
<name>A0A0C3AFT7_PILCF</name>
<organism evidence="1 2">
    <name type="scientific">Piloderma croceum (strain F 1598)</name>
    <dbReference type="NCBI Taxonomy" id="765440"/>
    <lineage>
        <taxon>Eukaryota</taxon>
        <taxon>Fungi</taxon>
        <taxon>Dikarya</taxon>
        <taxon>Basidiomycota</taxon>
        <taxon>Agaricomycotina</taxon>
        <taxon>Agaricomycetes</taxon>
        <taxon>Agaricomycetidae</taxon>
        <taxon>Atheliales</taxon>
        <taxon>Atheliaceae</taxon>
        <taxon>Piloderma</taxon>
    </lineage>
</organism>
<dbReference type="HOGENOM" id="CLU_3069540_0_0_1"/>
<dbReference type="EMBL" id="KN833115">
    <property type="protein sequence ID" value="KIM72653.1"/>
    <property type="molecule type" value="Genomic_DNA"/>
</dbReference>
<reference evidence="2" key="2">
    <citation type="submission" date="2015-01" db="EMBL/GenBank/DDBJ databases">
        <title>Evolutionary Origins and Diversification of the Mycorrhizal Mutualists.</title>
        <authorList>
            <consortium name="DOE Joint Genome Institute"/>
            <consortium name="Mycorrhizal Genomics Consortium"/>
            <person name="Kohler A."/>
            <person name="Kuo A."/>
            <person name="Nagy L.G."/>
            <person name="Floudas D."/>
            <person name="Copeland A."/>
            <person name="Barry K.W."/>
            <person name="Cichocki N."/>
            <person name="Veneault-Fourrey C."/>
            <person name="LaButti K."/>
            <person name="Lindquist E.A."/>
            <person name="Lipzen A."/>
            <person name="Lundell T."/>
            <person name="Morin E."/>
            <person name="Murat C."/>
            <person name="Riley R."/>
            <person name="Ohm R."/>
            <person name="Sun H."/>
            <person name="Tunlid A."/>
            <person name="Henrissat B."/>
            <person name="Grigoriev I.V."/>
            <person name="Hibbett D.S."/>
            <person name="Martin F."/>
        </authorList>
    </citation>
    <scope>NUCLEOTIDE SEQUENCE [LARGE SCALE GENOMIC DNA]</scope>
    <source>
        <strain evidence="2">F 1598</strain>
    </source>
</reference>
<evidence type="ECO:0000313" key="1">
    <source>
        <dbReference type="EMBL" id="KIM72653.1"/>
    </source>
</evidence>
<proteinExistence type="predicted"/>
<accession>A0A0C3AFT7</accession>
<protein>
    <submittedName>
        <fullName evidence="1">Uncharacterized protein</fullName>
    </submittedName>
</protein>
<reference evidence="1 2" key="1">
    <citation type="submission" date="2014-04" db="EMBL/GenBank/DDBJ databases">
        <authorList>
            <consortium name="DOE Joint Genome Institute"/>
            <person name="Kuo A."/>
            <person name="Tarkka M."/>
            <person name="Buscot F."/>
            <person name="Kohler A."/>
            <person name="Nagy L.G."/>
            <person name="Floudas D."/>
            <person name="Copeland A."/>
            <person name="Barry K.W."/>
            <person name="Cichocki N."/>
            <person name="Veneault-Fourrey C."/>
            <person name="LaButti K."/>
            <person name="Lindquist E.A."/>
            <person name="Lipzen A."/>
            <person name="Lundell T."/>
            <person name="Morin E."/>
            <person name="Murat C."/>
            <person name="Sun H."/>
            <person name="Tunlid A."/>
            <person name="Henrissat B."/>
            <person name="Grigoriev I.V."/>
            <person name="Hibbett D.S."/>
            <person name="Martin F."/>
            <person name="Nordberg H.P."/>
            <person name="Cantor M.N."/>
            <person name="Hua S.X."/>
        </authorList>
    </citation>
    <scope>NUCLEOTIDE SEQUENCE [LARGE SCALE GENOMIC DNA]</scope>
    <source>
        <strain evidence="1 2">F 1598</strain>
    </source>
</reference>
<dbReference type="Proteomes" id="UP000054166">
    <property type="component" value="Unassembled WGS sequence"/>
</dbReference>